<dbReference type="Gene3D" id="2.30.30.40">
    <property type="entry name" value="SH3 Domains"/>
    <property type="match status" value="1"/>
</dbReference>
<evidence type="ECO:0000313" key="16">
    <source>
        <dbReference type="Proteomes" id="UP000694888"/>
    </source>
</evidence>
<keyword evidence="16" id="KW-1185">Reference proteome</keyword>
<evidence type="ECO:0000256" key="4">
    <source>
        <dbReference type="ARBA" id="ARBA00022692"/>
    </source>
</evidence>
<dbReference type="PANTHER" id="PTHR19332">
    <property type="entry name" value="PEROXISOMAL MEMBRANE PROTEIN PEX13"/>
    <property type="match status" value="1"/>
</dbReference>
<feature type="domain" description="SH3" evidence="15">
    <location>
        <begin position="280"/>
        <end position="344"/>
    </location>
</feature>
<dbReference type="PROSITE" id="PS50002">
    <property type="entry name" value="SH3"/>
    <property type="match status" value="1"/>
</dbReference>
<keyword evidence="4" id="KW-0812">Transmembrane</keyword>
<evidence type="ECO:0000256" key="7">
    <source>
        <dbReference type="ARBA" id="ARBA00023010"/>
    </source>
</evidence>
<protein>
    <recommendedName>
        <fullName evidence="11">Peroxisomal membrane protein PEX13</fullName>
    </recommendedName>
    <alternativeName>
        <fullName evidence="10">Peroxin-13</fullName>
    </alternativeName>
</protein>
<evidence type="ECO:0000256" key="8">
    <source>
        <dbReference type="ARBA" id="ARBA00023136"/>
    </source>
</evidence>
<keyword evidence="2 13" id="KW-0728">SH3 domain</keyword>
<keyword evidence="7" id="KW-0811">Translocation</keyword>
<feature type="region of interest" description="Disordered" evidence="14">
    <location>
        <begin position="1"/>
        <end position="69"/>
    </location>
</feature>
<feature type="compositionally biased region" description="Low complexity" evidence="14">
    <location>
        <begin position="23"/>
        <end position="34"/>
    </location>
</feature>
<gene>
    <name evidence="17" type="primary">LOC101848662</name>
</gene>
<evidence type="ECO:0000256" key="12">
    <source>
        <dbReference type="ARBA" id="ARBA00046271"/>
    </source>
</evidence>
<keyword evidence="8" id="KW-0472">Membrane</keyword>
<dbReference type="Proteomes" id="UP000694888">
    <property type="component" value="Unplaced"/>
</dbReference>
<keyword evidence="9" id="KW-0576">Peroxisome</keyword>
<comment type="subcellular location">
    <subcellularLocation>
        <location evidence="12">Peroxisome membrane</location>
    </subcellularLocation>
</comment>
<evidence type="ECO:0000256" key="9">
    <source>
        <dbReference type="ARBA" id="ARBA00023140"/>
    </source>
</evidence>
<name>A0ABM1A0S3_APLCA</name>
<evidence type="ECO:0000256" key="13">
    <source>
        <dbReference type="PROSITE-ProRule" id="PRU00192"/>
    </source>
</evidence>
<accession>A0ABM1A0S3</accession>
<keyword evidence="5" id="KW-0653">Protein transport</keyword>
<organism evidence="16 17">
    <name type="scientific">Aplysia californica</name>
    <name type="common">California sea hare</name>
    <dbReference type="NCBI Taxonomy" id="6500"/>
    <lineage>
        <taxon>Eukaryota</taxon>
        <taxon>Metazoa</taxon>
        <taxon>Spiralia</taxon>
        <taxon>Lophotrochozoa</taxon>
        <taxon>Mollusca</taxon>
        <taxon>Gastropoda</taxon>
        <taxon>Heterobranchia</taxon>
        <taxon>Euthyneura</taxon>
        <taxon>Tectipleura</taxon>
        <taxon>Aplysiida</taxon>
        <taxon>Aplysioidea</taxon>
        <taxon>Aplysiidae</taxon>
        <taxon>Aplysia</taxon>
    </lineage>
</organism>
<evidence type="ECO:0000313" key="17">
    <source>
        <dbReference type="RefSeq" id="XP_012938488.1"/>
    </source>
</evidence>
<dbReference type="InterPro" id="IPR036028">
    <property type="entry name" value="SH3-like_dom_sf"/>
</dbReference>
<evidence type="ECO:0000256" key="6">
    <source>
        <dbReference type="ARBA" id="ARBA00022989"/>
    </source>
</evidence>
<dbReference type="InterPro" id="IPR035463">
    <property type="entry name" value="Pex13"/>
</dbReference>
<keyword evidence="3" id="KW-0813">Transport</keyword>
<evidence type="ECO:0000256" key="1">
    <source>
        <dbReference type="ARBA" id="ARBA00006033"/>
    </source>
</evidence>
<evidence type="ECO:0000256" key="5">
    <source>
        <dbReference type="ARBA" id="ARBA00022927"/>
    </source>
</evidence>
<sequence>MAAPVKPWERPGINYQNNAPLPSSSMSGVSSLDSVQRAAGSGISPISAVSSDPPQLPPRPSQQQSSLNSRLGTGYGYSGFGGYGSYGGYSSPMGFGGYGGMYNSPYSSYGSYGYNRMGNDMNSSFARHAEESSRPAFESIESIVSAVNSVGMMLDSTFQAVYNSFRAVIGVADNFSRLKTQLVQVFSALAFIRTLRYLFRRLLELLRLRPKGEADRQWMEAFKDAAVAAAAAGPDGAPKKSSWPILMFFGIIMGGPYLIWKVISAFSSTPDEKGWTTGLDDHFVARANYNFQGQGEEELSFTAGQNINIAPKELQPRVRGWLLASVDGKTTGMIPANYVTILGKRRGTKSSAPSQQQPPLRQSDSSMALSQESRAFNPAPPPQLASSTIPETELESVFDGTTSLPPSSGANATIAPVTSSANQDFLSSARNSSNQEASEILNDVDEVR</sequence>
<dbReference type="RefSeq" id="XP_012938488.1">
    <property type="nucleotide sequence ID" value="XM_013083034.2"/>
</dbReference>
<dbReference type="Pfam" id="PF04088">
    <property type="entry name" value="Peroxin-13_N"/>
    <property type="match status" value="1"/>
</dbReference>
<evidence type="ECO:0000256" key="10">
    <source>
        <dbReference type="ARBA" id="ARBA00029693"/>
    </source>
</evidence>
<dbReference type="GeneID" id="101848662"/>
<dbReference type="InterPro" id="IPR007223">
    <property type="entry name" value="Peroxin-13_N"/>
</dbReference>
<dbReference type="InterPro" id="IPR001452">
    <property type="entry name" value="SH3_domain"/>
</dbReference>
<evidence type="ECO:0000259" key="15">
    <source>
        <dbReference type="PROSITE" id="PS50002"/>
    </source>
</evidence>
<dbReference type="Pfam" id="PF00018">
    <property type="entry name" value="SH3_1"/>
    <property type="match status" value="1"/>
</dbReference>
<comment type="similarity">
    <text evidence="1">Belongs to the peroxin-13 family.</text>
</comment>
<feature type="compositionally biased region" description="Polar residues" evidence="14">
    <location>
        <begin position="399"/>
        <end position="437"/>
    </location>
</feature>
<feature type="compositionally biased region" description="Polar residues" evidence="14">
    <location>
        <begin position="349"/>
        <end position="374"/>
    </location>
</feature>
<dbReference type="CDD" id="cd11864">
    <property type="entry name" value="SH3_PEX13_eumet"/>
    <property type="match status" value="1"/>
</dbReference>
<dbReference type="PANTHER" id="PTHR19332:SF1">
    <property type="entry name" value="PEROXISOMAL MEMBRANE PROTEIN PEX13"/>
    <property type="match status" value="1"/>
</dbReference>
<evidence type="ECO:0000256" key="2">
    <source>
        <dbReference type="ARBA" id="ARBA00022443"/>
    </source>
</evidence>
<keyword evidence="6" id="KW-1133">Transmembrane helix</keyword>
<reference evidence="17" key="1">
    <citation type="submission" date="2025-08" db="UniProtKB">
        <authorList>
            <consortium name="RefSeq"/>
        </authorList>
    </citation>
    <scope>IDENTIFICATION</scope>
</reference>
<dbReference type="SMART" id="SM00326">
    <property type="entry name" value="SH3"/>
    <property type="match status" value="1"/>
</dbReference>
<proteinExistence type="inferred from homology"/>
<feature type="region of interest" description="Disordered" evidence="14">
    <location>
        <begin position="345"/>
        <end position="448"/>
    </location>
</feature>
<evidence type="ECO:0000256" key="14">
    <source>
        <dbReference type="SAM" id="MobiDB-lite"/>
    </source>
</evidence>
<dbReference type="SUPFAM" id="SSF50044">
    <property type="entry name" value="SH3-domain"/>
    <property type="match status" value="1"/>
</dbReference>
<evidence type="ECO:0000256" key="3">
    <source>
        <dbReference type="ARBA" id="ARBA00022448"/>
    </source>
</evidence>
<evidence type="ECO:0000256" key="11">
    <source>
        <dbReference type="ARBA" id="ARBA00034535"/>
    </source>
</evidence>